<dbReference type="PROSITE" id="PS00129">
    <property type="entry name" value="GLYCOSYL_HYDROL_F31_1"/>
    <property type="match status" value="1"/>
</dbReference>
<keyword evidence="13" id="KW-1185">Reference proteome</keyword>
<evidence type="ECO:0000313" key="12">
    <source>
        <dbReference type="EMBL" id="KAK0384517.1"/>
    </source>
</evidence>
<organism evidence="12 13">
    <name type="scientific">Sarocladium strictum</name>
    <name type="common">Black bundle disease fungus</name>
    <name type="synonym">Acremonium strictum</name>
    <dbReference type="NCBI Taxonomy" id="5046"/>
    <lineage>
        <taxon>Eukaryota</taxon>
        <taxon>Fungi</taxon>
        <taxon>Dikarya</taxon>
        <taxon>Ascomycota</taxon>
        <taxon>Pezizomycotina</taxon>
        <taxon>Sordariomycetes</taxon>
        <taxon>Hypocreomycetidae</taxon>
        <taxon>Hypocreales</taxon>
        <taxon>Sarocladiaceae</taxon>
        <taxon>Sarocladium</taxon>
    </lineage>
</organism>
<evidence type="ECO:0000256" key="7">
    <source>
        <dbReference type="ARBA" id="ARBA00023295"/>
    </source>
</evidence>
<dbReference type="CDD" id="cd14752">
    <property type="entry name" value="GH31_N"/>
    <property type="match status" value="1"/>
</dbReference>
<dbReference type="PROSITE" id="PS51257">
    <property type="entry name" value="PROKAR_LIPOPROTEIN"/>
    <property type="match status" value="1"/>
</dbReference>
<dbReference type="InterPro" id="IPR030459">
    <property type="entry name" value="Glyco_hydro_31_CS"/>
</dbReference>
<comment type="similarity">
    <text evidence="2 8">Belongs to the glycosyl hydrolase 31 family.</text>
</comment>
<reference evidence="12" key="1">
    <citation type="submission" date="2022-10" db="EMBL/GenBank/DDBJ databases">
        <title>Determination and structural analysis of whole genome sequence of Sarocladium strictum F4-1.</title>
        <authorList>
            <person name="Hu L."/>
            <person name="Jiang Y."/>
        </authorList>
    </citation>
    <scope>NUCLEOTIDE SEQUENCE</scope>
    <source>
        <strain evidence="12">F4-1</strain>
    </source>
</reference>
<dbReference type="InterPro" id="IPR048395">
    <property type="entry name" value="Glyco_hydro_31_C"/>
</dbReference>
<keyword evidence="5 8" id="KW-0378">Hydrolase</keyword>
<dbReference type="GO" id="GO:0004558">
    <property type="term" value="F:alpha-1,4-glucosidase activity"/>
    <property type="evidence" value="ECO:0007669"/>
    <property type="project" value="UniProtKB-EC"/>
</dbReference>
<dbReference type="FunFam" id="2.60.40.1180:FF:000001">
    <property type="entry name" value="Maltase-glucoamylase, intestinal"/>
    <property type="match status" value="1"/>
</dbReference>
<dbReference type="CDD" id="cd06602">
    <property type="entry name" value="GH31_MGAM_SI_GAA"/>
    <property type="match status" value="1"/>
</dbReference>
<dbReference type="FunFam" id="3.20.20.80:FF:000138">
    <property type="entry name" value="Putative alpha-glucosidase AgdA"/>
    <property type="match status" value="1"/>
</dbReference>
<protein>
    <recommendedName>
        <fullName evidence="3">alpha-glucosidase</fullName>
        <ecNumber evidence="3">3.2.1.20</ecNumber>
    </recommendedName>
</protein>
<dbReference type="PANTHER" id="PTHR22762:SF133">
    <property type="entry name" value="P-TYPE DOMAIN-CONTAINING PROTEIN"/>
    <property type="match status" value="1"/>
</dbReference>
<evidence type="ECO:0000256" key="5">
    <source>
        <dbReference type="ARBA" id="ARBA00022801"/>
    </source>
</evidence>
<sequence length="996" mass="109506">MKLLALLPALMASSCFAAPPHTSTPLAQTSTITAAGGQYTVPIHDLQGAPRLPNIHDPEAVNAQERCPGYVAKNVKTYSTGLTAQLTLAGPACDVYGNDVHHLDLLVEYQTKERLHISIQPSYLSAHNESWFLLPGEYVAAPSQEDGEMATADLAFCWANTAESGFVFDVIRRATGDILFSTRGTKLVFEDQFIELVTQQEDNYNLYGLGEVIHGLRLGTNLSRTFYAADIASPVDLNIYGDHPFYLQTKYFEVSGEDAVATLVTETVNTTNTAANYTSFTHGLYFRNSHGMEILMQPNNVTWRTLGGSIDLSFFSGPTQPDVTHQYLDVIGRPAMQTYWSFGFHQCRWGYDSWAGTEEVVDNYAKFGIPLETIWNDIEYMNQYRNFENDPVWFSYAEGRAFLERLHERGQHYVPIVDSAIYAGNPYNESDAYPTFTRGNETGSFILNPDGSLYIGAVWPGYTVFPDWFTESAKSWWKDELASYMQKLPIDGVWIDMSEVSSFCTGSCGTDMLQYNPVKYPFGIPGDPLFKVYDYPEGFNLTNATEAGPAAAAGEAQAVALAKLISELEGDVPSSVSYVRTTPTPGVRNVNYPPYVINNVQGDLASHAVSPNATHHNGIQEYDVHNLFGHQIVEATYGALTAIRPEKRPFIIGRSTFPGSGAVAGHWGGDNMSKFSYMYYSIPQALSMSLFGIPMFGADTCGFGGNSDEELCNRWMQLSAFFPFYRNHNTRSAFPQEAYVWSSVIDATKKAMDARFRLLPYLYTLFHKAHTQGDTVMRALAWEFPNDPSLAGADRQFFLGPSILVTPVLEQGATTVNGVFPGLVEGTDLYYDWFSKTPVAVPSEKNTTIEAPLGHIPVYIRGGAVLATQEMAMTTRDARTTPWSIIVAPGVDGKAEGELYLDDGESLNPNATKMVTMSYANGTLNVSVSGTYSGLDLPLANITILGVQEKPSCSEVRINAEIVGSSHYDACSKTLSIHGLQGALGGKAWGANWTLS</sequence>
<dbReference type="PANTHER" id="PTHR22762">
    <property type="entry name" value="ALPHA-GLUCOSIDASE"/>
    <property type="match status" value="1"/>
</dbReference>
<feature type="domain" description="Glycoside hydrolase family 31 TIM barrel" evidence="10">
    <location>
        <begin position="334"/>
        <end position="765"/>
    </location>
</feature>
<evidence type="ECO:0000256" key="3">
    <source>
        <dbReference type="ARBA" id="ARBA00012741"/>
    </source>
</evidence>
<evidence type="ECO:0000259" key="11">
    <source>
        <dbReference type="Pfam" id="PF21365"/>
    </source>
</evidence>
<dbReference type="GO" id="GO:0030246">
    <property type="term" value="F:carbohydrate binding"/>
    <property type="evidence" value="ECO:0007669"/>
    <property type="project" value="InterPro"/>
</dbReference>
<dbReference type="Gene3D" id="2.60.40.1180">
    <property type="entry name" value="Golgi alpha-mannosidase II"/>
    <property type="match status" value="2"/>
</dbReference>
<dbReference type="AlphaFoldDB" id="A0AA39GC01"/>
<dbReference type="InterPro" id="IPR011013">
    <property type="entry name" value="Gal_mutarotase_sf_dom"/>
</dbReference>
<dbReference type="Proteomes" id="UP001175261">
    <property type="component" value="Unassembled WGS sequence"/>
</dbReference>
<feature type="domain" description="Glycosyl hydrolase family 31 C-terminal" evidence="11">
    <location>
        <begin position="773"/>
        <end position="866"/>
    </location>
</feature>
<dbReference type="Pfam" id="PF21365">
    <property type="entry name" value="Glyco_hydro_31_3rd"/>
    <property type="match status" value="1"/>
</dbReference>
<comment type="caution">
    <text evidence="12">The sequence shown here is derived from an EMBL/GenBank/DDBJ whole genome shotgun (WGS) entry which is preliminary data.</text>
</comment>
<keyword evidence="7 8" id="KW-0326">Glycosidase</keyword>
<feature type="signal peptide" evidence="9">
    <location>
        <begin position="1"/>
        <end position="17"/>
    </location>
</feature>
<evidence type="ECO:0000256" key="2">
    <source>
        <dbReference type="ARBA" id="ARBA00007806"/>
    </source>
</evidence>
<dbReference type="InterPro" id="IPR013780">
    <property type="entry name" value="Glyco_hydro_b"/>
</dbReference>
<dbReference type="SUPFAM" id="SSF51445">
    <property type="entry name" value="(Trans)glycosidases"/>
    <property type="match status" value="1"/>
</dbReference>
<accession>A0AA39GC01</accession>
<dbReference type="InterPro" id="IPR000322">
    <property type="entry name" value="Glyco_hydro_31_TIM"/>
</dbReference>
<dbReference type="PROSITE" id="PS00707">
    <property type="entry name" value="GLYCOSYL_HYDROL_F31_2"/>
    <property type="match status" value="1"/>
</dbReference>
<name>A0AA39GC01_SARSR</name>
<keyword evidence="4 9" id="KW-0732">Signal</keyword>
<keyword evidence="6" id="KW-0325">Glycoprotein</keyword>
<dbReference type="Gene3D" id="2.60.40.1760">
    <property type="entry name" value="glycosyl hydrolase (family 31)"/>
    <property type="match status" value="1"/>
</dbReference>
<dbReference type="InterPro" id="IPR030458">
    <property type="entry name" value="Glyco_hydro_31_AS"/>
</dbReference>
<evidence type="ECO:0000256" key="8">
    <source>
        <dbReference type="RuleBase" id="RU361185"/>
    </source>
</evidence>
<evidence type="ECO:0000313" key="13">
    <source>
        <dbReference type="Proteomes" id="UP001175261"/>
    </source>
</evidence>
<dbReference type="Pfam" id="PF01055">
    <property type="entry name" value="Glyco_hydro_31_2nd"/>
    <property type="match status" value="1"/>
</dbReference>
<dbReference type="GO" id="GO:0005975">
    <property type="term" value="P:carbohydrate metabolic process"/>
    <property type="evidence" value="ECO:0007669"/>
    <property type="project" value="InterPro"/>
</dbReference>
<dbReference type="Gene3D" id="3.20.20.80">
    <property type="entry name" value="Glycosidases"/>
    <property type="match status" value="2"/>
</dbReference>
<evidence type="ECO:0000256" key="9">
    <source>
        <dbReference type="SAM" id="SignalP"/>
    </source>
</evidence>
<dbReference type="EMBL" id="JAPDFR010000008">
    <property type="protein sequence ID" value="KAK0384517.1"/>
    <property type="molecule type" value="Genomic_DNA"/>
</dbReference>
<gene>
    <name evidence="12" type="ORF">NLU13_8603</name>
</gene>
<comment type="catalytic activity">
    <reaction evidence="1">
        <text>Hydrolysis of terminal, non-reducing (1-&gt;4)-linked alpha-D-glucose residues with release of alpha-D-glucose.</text>
        <dbReference type="EC" id="3.2.1.20"/>
    </reaction>
</comment>
<proteinExistence type="inferred from homology"/>
<dbReference type="SUPFAM" id="SSF74650">
    <property type="entry name" value="Galactose mutarotase-like"/>
    <property type="match status" value="1"/>
</dbReference>
<dbReference type="EC" id="3.2.1.20" evidence="3"/>
<dbReference type="InterPro" id="IPR017853">
    <property type="entry name" value="GH"/>
</dbReference>
<evidence type="ECO:0000256" key="6">
    <source>
        <dbReference type="ARBA" id="ARBA00023180"/>
    </source>
</evidence>
<evidence type="ECO:0000259" key="10">
    <source>
        <dbReference type="Pfam" id="PF01055"/>
    </source>
</evidence>
<evidence type="ECO:0000256" key="1">
    <source>
        <dbReference type="ARBA" id="ARBA00001657"/>
    </source>
</evidence>
<feature type="chain" id="PRO_5041352729" description="alpha-glucosidase" evidence="9">
    <location>
        <begin position="18"/>
        <end position="996"/>
    </location>
</feature>
<evidence type="ECO:0000256" key="4">
    <source>
        <dbReference type="ARBA" id="ARBA00022729"/>
    </source>
</evidence>
<dbReference type="SUPFAM" id="SSF51011">
    <property type="entry name" value="Glycosyl hydrolase domain"/>
    <property type="match status" value="1"/>
</dbReference>